<dbReference type="AlphaFoldDB" id="A0A2M7U2X5"/>
<sequence>MKRILISIVIVFFSIFLFPAFYSITQSQSLDIEKQEVIYELPYPGLLPDHPLYFIKSMRDKFLIFTTRDNQKKARVYLHLSDKHMAASLALVEKGKEQLAVRELQKGENFFLEIPSLLKEVKNQGGGFSDQLVVELLQSNAKHRSVISQVMQNTTQTEIAPLESLLSENAQAMIELQSL</sequence>
<evidence type="ECO:0000313" key="3">
    <source>
        <dbReference type="Proteomes" id="UP000230027"/>
    </source>
</evidence>
<feature type="domain" description="DUF5667" evidence="1">
    <location>
        <begin position="45"/>
        <end position="155"/>
    </location>
</feature>
<proteinExistence type="predicted"/>
<gene>
    <name evidence="2" type="ORF">COY14_04230</name>
</gene>
<accession>A0A2M7U2X5</accession>
<organism evidence="2 3">
    <name type="scientific">Candidatus Roizmanbacteria bacterium CG_4_10_14_0_2_um_filter_36_9</name>
    <dbReference type="NCBI Taxonomy" id="1974823"/>
    <lineage>
        <taxon>Bacteria</taxon>
        <taxon>Candidatus Roizmaniibacteriota</taxon>
    </lineage>
</organism>
<dbReference type="Pfam" id="PF18915">
    <property type="entry name" value="DUF5667"/>
    <property type="match status" value="1"/>
</dbReference>
<evidence type="ECO:0000259" key="1">
    <source>
        <dbReference type="Pfam" id="PF18915"/>
    </source>
</evidence>
<protein>
    <recommendedName>
        <fullName evidence="1">DUF5667 domain-containing protein</fullName>
    </recommendedName>
</protein>
<dbReference type="InterPro" id="IPR043725">
    <property type="entry name" value="DUF5667"/>
</dbReference>
<name>A0A2M7U2X5_9BACT</name>
<evidence type="ECO:0000313" key="2">
    <source>
        <dbReference type="EMBL" id="PIZ64687.1"/>
    </source>
</evidence>
<reference evidence="3" key="1">
    <citation type="submission" date="2017-09" db="EMBL/GenBank/DDBJ databases">
        <title>Depth-based differentiation of microbial function through sediment-hosted aquifers and enrichment of novel symbionts in the deep terrestrial subsurface.</title>
        <authorList>
            <person name="Probst A.J."/>
            <person name="Ladd B."/>
            <person name="Jarett J.K."/>
            <person name="Geller-Mcgrath D.E."/>
            <person name="Sieber C.M.K."/>
            <person name="Emerson J.B."/>
            <person name="Anantharaman K."/>
            <person name="Thomas B.C."/>
            <person name="Malmstrom R."/>
            <person name="Stieglmeier M."/>
            <person name="Klingl A."/>
            <person name="Woyke T."/>
            <person name="Ryan C.M."/>
            <person name="Banfield J.F."/>
        </authorList>
    </citation>
    <scope>NUCLEOTIDE SEQUENCE [LARGE SCALE GENOMIC DNA]</scope>
</reference>
<dbReference type="Proteomes" id="UP000230027">
    <property type="component" value="Unassembled WGS sequence"/>
</dbReference>
<dbReference type="EMBL" id="PFOD01000072">
    <property type="protein sequence ID" value="PIZ64687.1"/>
    <property type="molecule type" value="Genomic_DNA"/>
</dbReference>
<comment type="caution">
    <text evidence="2">The sequence shown here is derived from an EMBL/GenBank/DDBJ whole genome shotgun (WGS) entry which is preliminary data.</text>
</comment>